<dbReference type="EMBL" id="MBQD01000007">
    <property type="protein sequence ID" value="OCL36731.1"/>
    <property type="molecule type" value="Genomic_DNA"/>
</dbReference>
<evidence type="ECO:0000313" key="2">
    <source>
        <dbReference type="Proteomes" id="UP000093501"/>
    </source>
</evidence>
<gene>
    <name evidence="1" type="ORF">BCR15_13585</name>
</gene>
<accession>A0A1C0AQW1</accession>
<dbReference type="SUPFAM" id="SSF52980">
    <property type="entry name" value="Restriction endonuclease-like"/>
    <property type="match status" value="1"/>
</dbReference>
<organism evidence="1 2">
    <name type="scientific">Tessaracoccus lapidicaptus</name>
    <dbReference type="NCBI Taxonomy" id="1427523"/>
    <lineage>
        <taxon>Bacteria</taxon>
        <taxon>Bacillati</taxon>
        <taxon>Actinomycetota</taxon>
        <taxon>Actinomycetes</taxon>
        <taxon>Propionibacteriales</taxon>
        <taxon>Propionibacteriaceae</taxon>
        <taxon>Tessaracoccus</taxon>
    </lineage>
</organism>
<keyword evidence="2" id="KW-1185">Reference proteome</keyword>
<sequence>MDPEIAAAVRDGVVTAKLTPRKARALNAYACRGQLERVLPGVYGLPGAASSIHTRLQAVRAYGDDLTLVRRSAAALTFWPEVGDDDELHIACPRKLTPGYGLAVEQRLIPPELLTRREGVLCTVPELTVLDLIPEFGGDVIQEALRRRACTLKQMRRALALTPRRRFNRLRRDLLDQSRDSPWSALELRAHAALREAGITGWISNLPVTACGRRHYVDAGFRKEMVALEIDGYEFHGSRESFHRDRARDIDLMRAGWLVAHFTEKTLPSLVDTTRALLAQRGRPT</sequence>
<dbReference type="AlphaFoldDB" id="A0A1C0AQW1"/>
<dbReference type="RefSeq" id="WP_068750240.1">
    <property type="nucleotide sequence ID" value="NZ_LR214441.1"/>
</dbReference>
<dbReference type="Proteomes" id="UP000093501">
    <property type="component" value="Unassembled WGS sequence"/>
</dbReference>
<reference evidence="2" key="1">
    <citation type="submission" date="2016-07" db="EMBL/GenBank/DDBJ databases">
        <authorList>
            <person name="Florea S."/>
            <person name="Webb J.S."/>
            <person name="Jaromczyk J."/>
            <person name="Schardl C.L."/>
        </authorList>
    </citation>
    <scope>NUCLEOTIDE SEQUENCE [LARGE SCALE GENOMIC DNA]</scope>
    <source>
        <strain evidence="2">IPBSL-7</strain>
    </source>
</reference>
<proteinExistence type="predicted"/>
<name>A0A1C0AQW1_9ACTN</name>
<protein>
    <submittedName>
        <fullName evidence="1">Uncharacterized protein</fullName>
    </submittedName>
</protein>
<evidence type="ECO:0000313" key="1">
    <source>
        <dbReference type="EMBL" id="OCL36731.1"/>
    </source>
</evidence>
<dbReference type="InterPro" id="IPR011335">
    <property type="entry name" value="Restrct_endonuc-II-like"/>
</dbReference>
<comment type="caution">
    <text evidence="1">The sequence shown here is derived from an EMBL/GenBank/DDBJ whole genome shotgun (WGS) entry which is preliminary data.</text>
</comment>